<reference evidence="3" key="1">
    <citation type="submission" date="2017-02" db="EMBL/GenBank/DDBJ databases">
        <authorList>
            <person name="Varghese N."/>
            <person name="Submissions S."/>
        </authorList>
    </citation>
    <scope>NUCLEOTIDE SEQUENCE [LARGE SCALE GENOMIC DNA]</scope>
    <source>
        <strain evidence="3">DSM 22270</strain>
    </source>
</reference>
<protein>
    <submittedName>
        <fullName evidence="2">Uncharacterized protein</fullName>
    </submittedName>
</protein>
<dbReference type="EMBL" id="FUZA01000002">
    <property type="protein sequence ID" value="SKB87245.1"/>
    <property type="molecule type" value="Genomic_DNA"/>
</dbReference>
<proteinExistence type="predicted"/>
<accession>A0A1T5ETH7</accession>
<dbReference type="Proteomes" id="UP000190897">
    <property type="component" value="Unassembled WGS sequence"/>
</dbReference>
<feature type="compositionally biased region" description="Basic residues" evidence="1">
    <location>
        <begin position="1"/>
        <end position="11"/>
    </location>
</feature>
<keyword evidence="3" id="KW-1185">Reference proteome</keyword>
<dbReference type="AlphaFoldDB" id="A0A1T5ETH7"/>
<name>A0A1T5ETH7_9BACT</name>
<evidence type="ECO:0000256" key="1">
    <source>
        <dbReference type="SAM" id="MobiDB-lite"/>
    </source>
</evidence>
<sequence length="123" mass="14423">MIRLQKHTKQNKTKEQRQESSANRYSVLYTLKGQYQHVGCSSEEEAQYVLGMLMTDGNRVPVGIYDSNTDSFEWEIIGQYFHSQDSISDQQERLHEVLTISRTLRRRDASWQPGYLQKPSFFA</sequence>
<organism evidence="2 3">
    <name type="scientific">Dyadobacter psychrophilus</name>
    <dbReference type="NCBI Taxonomy" id="651661"/>
    <lineage>
        <taxon>Bacteria</taxon>
        <taxon>Pseudomonadati</taxon>
        <taxon>Bacteroidota</taxon>
        <taxon>Cytophagia</taxon>
        <taxon>Cytophagales</taxon>
        <taxon>Spirosomataceae</taxon>
        <taxon>Dyadobacter</taxon>
    </lineage>
</organism>
<feature type="region of interest" description="Disordered" evidence="1">
    <location>
        <begin position="1"/>
        <end position="22"/>
    </location>
</feature>
<evidence type="ECO:0000313" key="2">
    <source>
        <dbReference type="EMBL" id="SKB87245.1"/>
    </source>
</evidence>
<dbReference type="RefSeq" id="WP_082215204.1">
    <property type="nucleotide sequence ID" value="NZ_FUZA01000002.1"/>
</dbReference>
<gene>
    <name evidence="2" type="ORF">SAMN05660293_02752</name>
</gene>
<evidence type="ECO:0000313" key="3">
    <source>
        <dbReference type="Proteomes" id="UP000190897"/>
    </source>
</evidence>
<dbReference type="OrthoDB" id="960890at2"/>